<feature type="domain" description="Disease resistance R13L4/SHOC-2-like LRR" evidence="8">
    <location>
        <begin position="276"/>
        <end position="569"/>
    </location>
</feature>
<evidence type="ECO:0000256" key="1">
    <source>
        <dbReference type="ARBA" id="ARBA00022614"/>
    </source>
</evidence>
<evidence type="ECO:0000259" key="8">
    <source>
        <dbReference type="Pfam" id="PF23598"/>
    </source>
</evidence>
<accession>A0A8S0VM40</accession>
<dbReference type="InterPro" id="IPR058922">
    <property type="entry name" value="WHD_DRP"/>
</dbReference>
<keyword evidence="3" id="KW-0547">Nucleotide-binding</keyword>
<dbReference type="GO" id="GO:0043531">
    <property type="term" value="F:ADP binding"/>
    <property type="evidence" value="ECO:0007669"/>
    <property type="project" value="InterPro"/>
</dbReference>
<dbReference type="Proteomes" id="UP000594638">
    <property type="component" value="Unassembled WGS sequence"/>
</dbReference>
<dbReference type="InterPro" id="IPR032675">
    <property type="entry name" value="LRR_dom_sf"/>
</dbReference>
<dbReference type="Gene3D" id="3.40.50.300">
    <property type="entry name" value="P-loop containing nucleotide triphosphate hydrolases"/>
    <property type="match status" value="1"/>
</dbReference>
<keyword evidence="5" id="KW-0067">ATP-binding</keyword>
<dbReference type="PANTHER" id="PTHR15140">
    <property type="entry name" value="TUBULIN-SPECIFIC CHAPERONE E"/>
    <property type="match status" value="1"/>
</dbReference>
<dbReference type="InterPro" id="IPR055414">
    <property type="entry name" value="LRR_R13L4/SHOC2-like"/>
</dbReference>
<dbReference type="Gene3D" id="1.10.8.430">
    <property type="entry name" value="Helical domain of apoptotic protease-activating factors"/>
    <property type="match status" value="1"/>
</dbReference>
<evidence type="ECO:0000256" key="4">
    <source>
        <dbReference type="ARBA" id="ARBA00022821"/>
    </source>
</evidence>
<gene>
    <name evidence="9" type="ORF">OLEA9_A103993</name>
</gene>
<dbReference type="Pfam" id="PF23559">
    <property type="entry name" value="WHD_DRP"/>
    <property type="match status" value="1"/>
</dbReference>
<evidence type="ECO:0000259" key="6">
    <source>
        <dbReference type="Pfam" id="PF00931"/>
    </source>
</evidence>
<evidence type="ECO:0000256" key="5">
    <source>
        <dbReference type="ARBA" id="ARBA00022840"/>
    </source>
</evidence>
<dbReference type="Pfam" id="PF23598">
    <property type="entry name" value="LRR_14"/>
    <property type="match status" value="1"/>
</dbReference>
<dbReference type="AlphaFoldDB" id="A0A8S0VM40"/>
<dbReference type="Gramene" id="OE9A103993T1">
    <property type="protein sequence ID" value="OE9A103993C1"/>
    <property type="gene ID" value="OE9A103993"/>
</dbReference>
<dbReference type="EMBL" id="CACTIH010009427">
    <property type="protein sequence ID" value="CAA3031202.1"/>
    <property type="molecule type" value="Genomic_DNA"/>
</dbReference>
<evidence type="ECO:0000256" key="3">
    <source>
        <dbReference type="ARBA" id="ARBA00022741"/>
    </source>
</evidence>
<dbReference type="SUPFAM" id="SSF52058">
    <property type="entry name" value="L domain-like"/>
    <property type="match status" value="1"/>
</dbReference>
<keyword evidence="10" id="KW-1185">Reference proteome</keyword>
<protein>
    <submittedName>
        <fullName evidence="9">Late blight resistance homolog R1A-10</fullName>
    </submittedName>
</protein>
<dbReference type="InterPro" id="IPR027417">
    <property type="entry name" value="P-loop_NTPase"/>
</dbReference>
<dbReference type="Pfam" id="PF00931">
    <property type="entry name" value="NB-ARC"/>
    <property type="match status" value="1"/>
</dbReference>
<dbReference type="Gene3D" id="3.80.10.10">
    <property type="entry name" value="Ribonuclease Inhibitor"/>
    <property type="match status" value="1"/>
</dbReference>
<evidence type="ECO:0000313" key="9">
    <source>
        <dbReference type="EMBL" id="CAA3031202.1"/>
    </source>
</evidence>
<evidence type="ECO:0000259" key="7">
    <source>
        <dbReference type="Pfam" id="PF23559"/>
    </source>
</evidence>
<keyword evidence="1" id="KW-0433">Leucine-rich repeat</keyword>
<reference evidence="9 10" key="1">
    <citation type="submission" date="2019-12" db="EMBL/GenBank/DDBJ databases">
        <authorList>
            <person name="Alioto T."/>
            <person name="Alioto T."/>
            <person name="Gomez Garrido J."/>
        </authorList>
    </citation>
    <scope>NUCLEOTIDE SEQUENCE [LARGE SCALE GENOMIC DNA]</scope>
</reference>
<comment type="caution">
    <text evidence="9">The sequence shown here is derived from an EMBL/GenBank/DDBJ whole genome shotgun (WGS) entry which is preliminary data.</text>
</comment>
<name>A0A8S0VM40_OLEEU</name>
<keyword evidence="4" id="KW-0611">Plant defense</keyword>
<dbReference type="GO" id="GO:0006952">
    <property type="term" value="P:defense response"/>
    <property type="evidence" value="ECO:0007669"/>
    <property type="project" value="UniProtKB-KW"/>
</dbReference>
<evidence type="ECO:0000256" key="2">
    <source>
        <dbReference type="ARBA" id="ARBA00022737"/>
    </source>
</evidence>
<dbReference type="InterPro" id="IPR042197">
    <property type="entry name" value="Apaf_helical"/>
</dbReference>
<dbReference type="PANTHER" id="PTHR15140:SF37">
    <property type="entry name" value="UBIQUITIN-LIKE DOMAIN-CONTAINING PROTEIN"/>
    <property type="match status" value="1"/>
</dbReference>
<dbReference type="SUPFAM" id="SSF52540">
    <property type="entry name" value="P-loop containing nucleoside triphosphate hydrolases"/>
    <property type="match status" value="1"/>
</dbReference>
<evidence type="ECO:0000313" key="10">
    <source>
        <dbReference type="Proteomes" id="UP000594638"/>
    </source>
</evidence>
<dbReference type="InterPro" id="IPR002182">
    <property type="entry name" value="NB-ARC"/>
</dbReference>
<feature type="domain" description="NB-ARC" evidence="6">
    <location>
        <begin position="50"/>
        <end position="123"/>
    </location>
</feature>
<keyword evidence="2" id="KW-0677">Repeat</keyword>
<sequence>MVKMSDGTGKQKLEQWRFLSSHSRPSRRGQNTLVGFSQDLMRIPFIFVLGRYLIVVDDVWSTNAWNDLKMLFPDDNSCSRILLTTRLIHVADYASSINTHHLMRFLNEEESWNLFYQKAFQGRYCPSALMDFGMNIVKNCQGLPLLIVVVVGLLVKDNKPLDYWELIKLWVAERFVDQFVIETDKVAEKYLMELRNLILVGQKGSANGKIKTCRMHDLLKELSVRMAHEEDFLYVKSRHQRFLLEEASFKHRLSIHHDASYSGSEEDITMQSMYNVRSFIYNGWADTQLHSYYYFGCRLLKVLDMVGLELSGFPEEILLLVNLKYIAIVCHSVIPACITLLWNLQTLIIEDPGGIASELPIEIWSMQKLRHLRFSRVFLPASSSFSPNAESIFLLQTLETLSVLDDLDYDISKLTPNLKKLGIHYNSKSSHSLNHFFHLQKLETLKILFDRPAGSTFTQSINLPSSLKKITLERGRIDWEYMSIFGSLPNLEVLKLRELAFRRSEWLPNEGEFLKLKFLLIWETDLMHLLANSNHFPCLEHLILRNCSNLVEIPSGIGKIPTLEIIEIDSSGPSAVDSANSILDDQRNLGK</sequence>
<proteinExistence type="predicted"/>
<organism evidence="9 10">
    <name type="scientific">Olea europaea subsp. europaea</name>
    <dbReference type="NCBI Taxonomy" id="158383"/>
    <lineage>
        <taxon>Eukaryota</taxon>
        <taxon>Viridiplantae</taxon>
        <taxon>Streptophyta</taxon>
        <taxon>Embryophyta</taxon>
        <taxon>Tracheophyta</taxon>
        <taxon>Spermatophyta</taxon>
        <taxon>Magnoliopsida</taxon>
        <taxon>eudicotyledons</taxon>
        <taxon>Gunneridae</taxon>
        <taxon>Pentapetalae</taxon>
        <taxon>asterids</taxon>
        <taxon>lamiids</taxon>
        <taxon>Lamiales</taxon>
        <taxon>Oleaceae</taxon>
        <taxon>Oleeae</taxon>
        <taxon>Olea</taxon>
    </lineage>
</organism>
<dbReference type="OrthoDB" id="1700099at2759"/>
<feature type="domain" description="Disease resistance protein winged helix" evidence="7">
    <location>
        <begin position="162"/>
        <end position="222"/>
    </location>
</feature>